<dbReference type="EMBL" id="AM889286">
    <property type="protein sequence ID" value="CAP57828.1"/>
    <property type="molecule type" value="Genomic_DNA"/>
</dbReference>
<organism evidence="1 2">
    <name type="scientific">Gluconacetobacter diazotrophicus (strain ATCC 49037 / DSM 5601 / CCUG 37298 / CIP 103539 / LMG 7603 / PAl5)</name>
    <dbReference type="NCBI Taxonomy" id="272568"/>
    <lineage>
        <taxon>Bacteria</taxon>
        <taxon>Pseudomonadati</taxon>
        <taxon>Pseudomonadota</taxon>
        <taxon>Alphaproteobacteria</taxon>
        <taxon>Acetobacterales</taxon>
        <taxon>Acetobacteraceae</taxon>
        <taxon>Gluconacetobacter</taxon>
    </lineage>
</organism>
<geneLocation type="plasmid" evidence="1 2">
    <name>pGDIPal5II</name>
</geneLocation>
<dbReference type="KEGG" id="gdi:GDI3938"/>
<protein>
    <submittedName>
        <fullName evidence="1">Uncharacterized protein</fullName>
    </submittedName>
</protein>
<name>A9HSS1_GLUDA</name>
<dbReference type="AlphaFoldDB" id="A9HSS1"/>
<keyword evidence="2" id="KW-1185">Reference proteome</keyword>
<reference evidence="2" key="1">
    <citation type="journal article" date="2009" name="BMC Genomics">
        <title>Complete genome sequence of the sugarcane nitrogen-fixing endophyte Gluconacetobacter diazotrophicus Pal5.</title>
        <authorList>
            <person name="Bertalan M."/>
            <person name="Albano R."/>
            <person name="Padua V."/>
            <person name="Rouws L."/>
            <person name="Rojas C."/>
            <person name="Hemerly A."/>
            <person name="Teixeira K."/>
            <person name="Schwab S."/>
            <person name="Araujo J."/>
            <person name="Oliveira A."/>
            <person name="Franca L."/>
            <person name="Magalhaes V."/>
            <person name="Alqueres S."/>
            <person name="Cardoso A."/>
            <person name="Almeida W."/>
            <person name="Loureiro M.M."/>
            <person name="Nogueira E."/>
            <person name="Cidade D."/>
            <person name="Oliveira D."/>
            <person name="Simao T."/>
            <person name="Macedo J."/>
            <person name="Valadao A."/>
            <person name="Dreschsel M."/>
            <person name="Freitas F."/>
            <person name="Vidal M."/>
            <person name="Guedes H."/>
            <person name="Rodrigues E."/>
            <person name="Meneses C."/>
            <person name="Brioso P."/>
            <person name="Pozzer L."/>
            <person name="Figueiredo D."/>
            <person name="Montano H."/>
            <person name="Junior J."/>
            <person name="Filho G."/>
            <person name="Flores V."/>
            <person name="Ferreira B."/>
            <person name="Branco A."/>
            <person name="Gonzalez P."/>
            <person name="Guillobel H."/>
            <person name="Lemos M."/>
            <person name="Seibel L."/>
            <person name="Macedo J."/>
            <person name="Alves-Ferreira M."/>
            <person name="Sachetto-Martins G."/>
            <person name="Coelho A."/>
            <person name="Santos E."/>
            <person name="Amaral G."/>
            <person name="Neves A."/>
            <person name="Pacheco A.B."/>
            <person name="Carvalho D."/>
            <person name="Lery L."/>
            <person name="Bisch P."/>
            <person name="Rossle S.C."/>
            <person name="Urmenyi T."/>
            <person name="Kruger W.V."/>
            <person name="Martins O."/>
            <person name="Baldani J.I."/>
            <person name="Ferreira P.C."/>
        </authorList>
    </citation>
    <scope>NUCLEOTIDE SEQUENCE [LARGE SCALE GENOMIC DNA]</scope>
    <source>
        <strain evidence="2">ATCC 49037 / DSM 5601 / CCUG 37298 / CIP 103539 / LMG 7603 / PAl5</strain>
        <plasmid evidence="2">pGDIPal5II</plasmid>
    </source>
</reference>
<dbReference type="Proteomes" id="UP000001176">
    <property type="component" value="Plasmid pGDIPal5II"/>
</dbReference>
<proteinExistence type="predicted"/>
<evidence type="ECO:0000313" key="1">
    <source>
        <dbReference type="EMBL" id="CAP57828.1"/>
    </source>
</evidence>
<gene>
    <name evidence="1" type="ordered locus">GDI3938</name>
</gene>
<accession>A9HSS1</accession>
<evidence type="ECO:0000313" key="2">
    <source>
        <dbReference type="Proteomes" id="UP000001176"/>
    </source>
</evidence>
<keyword evidence="1" id="KW-0614">Plasmid</keyword>
<sequence>MTNEFIWSEAAQGLEPAGEIVGGNEVGEVLTQLVMCFVVEALDGGVLDRAVHPLDLAIRPGMSRLCQSMLDIEISTGQFKRVAPEQDTIRPHGLDVFGCPSIAGRIGKMRAVIGQHGMDAVGNRSGQSTQEVTGNATCRFLVQLDKSEFRGPVDRHQKIKAPHFSADFSNVDVKIADRITLELRPFWFVAFGLGQAADPMALKTTVQGRSRQMRDRRLKRIKAIIKRQQGMATEGHNDRFFFGRQDG</sequence>